<dbReference type="GO" id="GO:0005524">
    <property type="term" value="F:ATP binding"/>
    <property type="evidence" value="ECO:0007669"/>
    <property type="project" value="UniProtKB-UniRule"/>
</dbReference>
<dbReference type="PROSITE" id="PS00107">
    <property type="entry name" value="PROTEIN_KINASE_ATP"/>
    <property type="match status" value="1"/>
</dbReference>
<dbReference type="PROSITE" id="PS50011">
    <property type="entry name" value="PROTEIN_KINASE_DOM"/>
    <property type="match status" value="1"/>
</dbReference>
<dbReference type="Gene3D" id="2.60.200.20">
    <property type="match status" value="1"/>
</dbReference>
<dbReference type="FunFam" id="1.10.510.10:FF:000571">
    <property type="entry name" value="Maternal embryonic leucine zipper kinase"/>
    <property type="match status" value="1"/>
</dbReference>
<dbReference type="InterPro" id="IPR008984">
    <property type="entry name" value="SMAD_FHA_dom_sf"/>
</dbReference>
<dbReference type="InterPro" id="IPR000253">
    <property type="entry name" value="FHA_dom"/>
</dbReference>
<evidence type="ECO:0000256" key="1">
    <source>
        <dbReference type="ARBA" id="ARBA00005575"/>
    </source>
</evidence>
<comment type="similarity">
    <text evidence="1">Belongs to the protein kinase superfamily. CAMK Ser/Thr protein kinase family. CHEK2 subfamily.</text>
</comment>
<proteinExistence type="inferred from homology"/>
<evidence type="ECO:0000256" key="5">
    <source>
        <dbReference type="SAM" id="MobiDB-lite"/>
    </source>
</evidence>
<dbReference type="SMART" id="SM00240">
    <property type="entry name" value="FHA"/>
    <property type="match status" value="1"/>
</dbReference>
<feature type="compositionally biased region" description="Low complexity" evidence="5">
    <location>
        <begin position="544"/>
        <end position="564"/>
    </location>
</feature>
<reference evidence="8 9" key="1">
    <citation type="submission" date="2020-07" db="EMBL/GenBank/DDBJ databases">
        <title>Comparative genomics of pyrophilous fungi reveals a link between fire events and developmental genes.</title>
        <authorList>
            <consortium name="DOE Joint Genome Institute"/>
            <person name="Steindorff A.S."/>
            <person name="Carver A."/>
            <person name="Calhoun S."/>
            <person name="Stillman K."/>
            <person name="Liu H."/>
            <person name="Lipzen A."/>
            <person name="Pangilinan J."/>
            <person name="Labutti K."/>
            <person name="Bruns T.D."/>
            <person name="Grigoriev I.V."/>
        </authorList>
    </citation>
    <scope>NUCLEOTIDE SEQUENCE [LARGE SCALE GENOMIC DNA]</scope>
    <source>
        <strain evidence="8 9">CBS 144469</strain>
    </source>
</reference>
<organism evidence="8 9">
    <name type="scientific">Ephemerocybe angulata</name>
    <dbReference type="NCBI Taxonomy" id="980116"/>
    <lineage>
        <taxon>Eukaryota</taxon>
        <taxon>Fungi</taxon>
        <taxon>Dikarya</taxon>
        <taxon>Basidiomycota</taxon>
        <taxon>Agaricomycotina</taxon>
        <taxon>Agaricomycetes</taxon>
        <taxon>Agaricomycetidae</taxon>
        <taxon>Agaricales</taxon>
        <taxon>Agaricineae</taxon>
        <taxon>Psathyrellaceae</taxon>
        <taxon>Ephemerocybe</taxon>
    </lineage>
</organism>
<dbReference type="InterPro" id="IPR011009">
    <property type="entry name" value="Kinase-like_dom_sf"/>
</dbReference>
<feature type="domain" description="Protein kinase" evidence="7">
    <location>
        <begin position="183"/>
        <end position="432"/>
    </location>
</feature>
<evidence type="ECO:0000256" key="3">
    <source>
        <dbReference type="ARBA" id="ARBA00022840"/>
    </source>
</evidence>
<evidence type="ECO:0000259" key="6">
    <source>
        <dbReference type="PROSITE" id="PS50006"/>
    </source>
</evidence>
<keyword evidence="8" id="KW-0418">Kinase</keyword>
<dbReference type="AlphaFoldDB" id="A0A8H6MAJ4"/>
<accession>A0A8H6MAJ4</accession>
<keyword evidence="8" id="KW-0808">Transferase</keyword>
<dbReference type="PROSITE" id="PS00108">
    <property type="entry name" value="PROTEIN_KINASE_ST"/>
    <property type="match status" value="1"/>
</dbReference>
<dbReference type="SUPFAM" id="SSF49879">
    <property type="entry name" value="SMAD/FHA domain"/>
    <property type="match status" value="1"/>
</dbReference>
<dbReference type="InterPro" id="IPR017441">
    <property type="entry name" value="Protein_kinase_ATP_BS"/>
</dbReference>
<protein>
    <submittedName>
        <fullName evidence="8">CAMK/RAD53 protein kinase</fullName>
    </submittedName>
</protein>
<dbReference type="InterPro" id="IPR000719">
    <property type="entry name" value="Prot_kinase_dom"/>
</dbReference>
<dbReference type="SUPFAM" id="SSF56112">
    <property type="entry name" value="Protein kinase-like (PK-like)"/>
    <property type="match status" value="1"/>
</dbReference>
<gene>
    <name evidence="8" type="ORF">DFP72DRAFT_987964</name>
</gene>
<feature type="binding site" evidence="4">
    <location>
        <position position="212"/>
    </location>
    <ligand>
        <name>ATP</name>
        <dbReference type="ChEBI" id="CHEBI:30616"/>
    </ligand>
</feature>
<evidence type="ECO:0000313" key="8">
    <source>
        <dbReference type="EMBL" id="KAF6761165.1"/>
    </source>
</evidence>
<dbReference type="OrthoDB" id="10252171at2759"/>
<keyword evidence="9" id="KW-1185">Reference proteome</keyword>
<feature type="region of interest" description="Disordered" evidence="5">
    <location>
        <begin position="475"/>
        <end position="575"/>
    </location>
</feature>
<dbReference type="SMART" id="SM00220">
    <property type="entry name" value="S_TKc"/>
    <property type="match status" value="1"/>
</dbReference>
<dbReference type="CDD" id="cd00060">
    <property type="entry name" value="FHA"/>
    <property type="match status" value="1"/>
</dbReference>
<dbReference type="Pfam" id="PF00498">
    <property type="entry name" value="FHA"/>
    <property type="match status" value="1"/>
</dbReference>
<keyword evidence="3 4" id="KW-0067">ATP-binding</keyword>
<dbReference type="PANTHER" id="PTHR24347">
    <property type="entry name" value="SERINE/THREONINE-PROTEIN KINASE"/>
    <property type="match status" value="1"/>
</dbReference>
<dbReference type="Proteomes" id="UP000521943">
    <property type="component" value="Unassembled WGS sequence"/>
</dbReference>
<feature type="compositionally biased region" description="Low complexity" evidence="5">
    <location>
        <begin position="30"/>
        <end position="41"/>
    </location>
</feature>
<evidence type="ECO:0000256" key="2">
    <source>
        <dbReference type="ARBA" id="ARBA00022741"/>
    </source>
</evidence>
<keyword evidence="2 4" id="KW-0547">Nucleotide-binding</keyword>
<dbReference type="PROSITE" id="PS50006">
    <property type="entry name" value="FHA_DOMAIN"/>
    <property type="match status" value="1"/>
</dbReference>
<feature type="compositionally biased region" description="Acidic residues" evidence="5">
    <location>
        <begin position="1"/>
        <end position="17"/>
    </location>
</feature>
<dbReference type="Pfam" id="PF00069">
    <property type="entry name" value="Pkinase"/>
    <property type="match status" value="1"/>
</dbReference>
<comment type="caution">
    <text evidence="8">The sequence shown here is derived from an EMBL/GenBank/DDBJ whole genome shotgun (WGS) entry which is preliminary data.</text>
</comment>
<evidence type="ECO:0000259" key="7">
    <source>
        <dbReference type="PROSITE" id="PS50011"/>
    </source>
</evidence>
<dbReference type="GO" id="GO:0004672">
    <property type="term" value="F:protein kinase activity"/>
    <property type="evidence" value="ECO:0007669"/>
    <property type="project" value="InterPro"/>
</dbReference>
<feature type="region of interest" description="Disordered" evidence="5">
    <location>
        <begin position="1"/>
        <end position="49"/>
    </location>
</feature>
<dbReference type="Gene3D" id="1.10.510.10">
    <property type="entry name" value="Transferase(Phosphotransferase) domain 1"/>
    <property type="match status" value="1"/>
</dbReference>
<feature type="domain" description="FHA" evidence="6">
    <location>
        <begin position="78"/>
        <end position="124"/>
    </location>
</feature>
<sequence length="575" mass="64195">MYADLEGEMELEEDDSFNDSQERDQDSEEQQTQTQSQTQTQALSQLPPPPDVSRLWGYLQPVNEKLQRIEFWRVNLRYTVGRNTELNKVVLPGPKVSNRHCEIAWDGQDRGSVLVLDLSSNGTFRKRINGQKVGKGLTRILREGNEIAFGTPAPQPSNQFEDYRFIYRHTASGMPTSGFYAFYDVSTELGKGSFATVMKALHRETGVWYAVKMIKDKTNRGNGGNVVKNQAIAREIEIMEALKHPNICELREVFVEEDSPDINLVLELIEGGDLLEYILSRGGLNESESKHITYQLCNAMAYIHSKDITHRDLKPENVLLTRDDPPIIKVADFGLAKLVDSLTMLRTMCGTPSYLAPEVVKQEEKEGYDNLVDSWSVGVIVFSMLTNSSPFIEDSKQTNLKTRIIERIIDWNTLADPTERMSLTEALSHPWLRSYVPVFPIPQANFYLPSSNNILNATAGNAGITHNLLGLTMASNPAIPREPSRGGPLQRRSEVLSQAAEGTRTVPQPSDEMIANAQAMEHGNRGKRLRANMSPLGEEEESEGSGSSSNGHTNTRGSNGNTGTRSKRPRLRSEA</sequence>
<dbReference type="EMBL" id="JACGCI010000010">
    <property type="protein sequence ID" value="KAF6761165.1"/>
    <property type="molecule type" value="Genomic_DNA"/>
</dbReference>
<feature type="compositionally biased region" description="Basic residues" evidence="5">
    <location>
        <begin position="565"/>
        <end position="575"/>
    </location>
</feature>
<evidence type="ECO:0000256" key="4">
    <source>
        <dbReference type="PROSITE-ProRule" id="PRU10141"/>
    </source>
</evidence>
<name>A0A8H6MAJ4_9AGAR</name>
<evidence type="ECO:0000313" key="9">
    <source>
        <dbReference type="Proteomes" id="UP000521943"/>
    </source>
</evidence>
<dbReference type="InterPro" id="IPR008271">
    <property type="entry name" value="Ser/Thr_kinase_AS"/>
</dbReference>